<gene>
    <name evidence="1" type="ORF">L917_02978</name>
</gene>
<evidence type="ECO:0008006" key="2">
    <source>
        <dbReference type="Google" id="ProtNLM"/>
    </source>
</evidence>
<protein>
    <recommendedName>
        <fullName evidence="2">Ubiquitin-like protease family profile domain-containing protein</fullName>
    </recommendedName>
</protein>
<dbReference type="EMBL" id="KI678098">
    <property type="protein sequence ID" value="ETM00285.1"/>
    <property type="molecule type" value="Genomic_DNA"/>
</dbReference>
<organism evidence="1">
    <name type="scientific">Phytophthora nicotianae</name>
    <name type="common">Potato buckeye rot agent</name>
    <name type="synonym">Phytophthora parasitica</name>
    <dbReference type="NCBI Taxonomy" id="4792"/>
    <lineage>
        <taxon>Eukaryota</taxon>
        <taxon>Sar</taxon>
        <taxon>Stramenopiles</taxon>
        <taxon>Oomycota</taxon>
        <taxon>Peronosporomycetes</taxon>
        <taxon>Peronosporales</taxon>
        <taxon>Peronosporaceae</taxon>
        <taxon>Phytophthora</taxon>
    </lineage>
</organism>
<dbReference type="SUPFAM" id="SSF54001">
    <property type="entry name" value="Cysteine proteinases"/>
    <property type="match status" value="1"/>
</dbReference>
<evidence type="ECO:0000313" key="1">
    <source>
        <dbReference type="EMBL" id="ETM00285.1"/>
    </source>
</evidence>
<sequence length="113" mass="12516">VELLDIAGRGAFGDATMETLMDKLFEPRRNVVCVKPTRLGVVTDGVIALEKPDLINLFEGISSEFVLIPFLCNGMHWCSIMARLSTSEVFYYDPMLSSFGDQAKAVHLHSYSA</sequence>
<dbReference type="VEuPathDB" id="FungiDB:PPTG_07784"/>
<dbReference type="OrthoDB" id="3972426at2759"/>
<feature type="non-terminal residue" evidence="1">
    <location>
        <position position="1"/>
    </location>
</feature>
<dbReference type="InterPro" id="IPR038765">
    <property type="entry name" value="Papain-like_cys_pep_sf"/>
</dbReference>
<dbReference type="AlphaFoldDB" id="W2LUB2"/>
<dbReference type="Proteomes" id="UP000054423">
    <property type="component" value="Unassembled WGS sequence"/>
</dbReference>
<name>W2LUB2_PHYNI</name>
<accession>W2LUB2</accession>
<reference evidence="1" key="1">
    <citation type="submission" date="2013-11" db="EMBL/GenBank/DDBJ databases">
        <title>The Genome Sequence of Phytophthora parasitica CHvinca01.</title>
        <authorList>
            <consortium name="The Broad Institute Genomics Platform"/>
            <person name="Russ C."/>
            <person name="Tyler B."/>
            <person name="Panabieres F."/>
            <person name="Shan W."/>
            <person name="Tripathy S."/>
            <person name="Grunwald N."/>
            <person name="Machado M."/>
            <person name="Johnson C.S."/>
            <person name="Arredondo F."/>
            <person name="Hong C."/>
            <person name="Coffey M."/>
            <person name="Young S.K."/>
            <person name="Zeng Q."/>
            <person name="Gargeya S."/>
            <person name="Fitzgerald M."/>
            <person name="Abouelleil A."/>
            <person name="Alvarado L."/>
            <person name="Chapman S.B."/>
            <person name="Gainer-Dewar J."/>
            <person name="Goldberg J."/>
            <person name="Griggs A."/>
            <person name="Gujja S."/>
            <person name="Hansen M."/>
            <person name="Howarth C."/>
            <person name="Imamovic A."/>
            <person name="Ireland A."/>
            <person name="Larimer J."/>
            <person name="McCowan C."/>
            <person name="Murphy C."/>
            <person name="Pearson M."/>
            <person name="Poon T.W."/>
            <person name="Priest M."/>
            <person name="Roberts A."/>
            <person name="Saif S."/>
            <person name="Shea T."/>
            <person name="Sykes S."/>
            <person name="Wortman J."/>
            <person name="Nusbaum C."/>
            <person name="Birren B."/>
        </authorList>
    </citation>
    <scope>NUCLEOTIDE SEQUENCE [LARGE SCALE GENOMIC DNA]</scope>
    <source>
        <strain evidence="1">CHvinca01</strain>
    </source>
</reference>
<proteinExistence type="predicted"/>